<dbReference type="RefSeq" id="WP_017742495.1">
    <property type="nucleotide sequence ID" value="NZ_KQ976354.1"/>
</dbReference>
<dbReference type="AlphaFoldDB" id="A0A139XF50"/>
<dbReference type="EMBL" id="ANNX02000016">
    <property type="protein sequence ID" value="KYC43325.1"/>
    <property type="molecule type" value="Genomic_DNA"/>
</dbReference>
<proteinExistence type="predicted"/>
<gene>
    <name evidence="1" type="ORF">WA1_14680</name>
</gene>
<organism evidence="1 2">
    <name type="scientific">Scytonema hofmannii PCC 7110</name>
    <dbReference type="NCBI Taxonomy" id="128403"/>
    <lineage>
        <taxon>Bacteria</taxon>
        <taxon>Bacillati</taxon>
        <taxon>Cyanobacteriota</taxon>
        <taxon>Cyanophyceae</taxon>
        <taxon>Nostocales</taxon>
        <taxon>Scytonemataceae</taxon>
        <taxon>Scytonema</taxon>
    </lineage>
</organism>
<accession>A0A139XF50</accession>
<dbReference type="STRING" id="128403.WA1_14680"/>
<dbReference type="Proteomes" id="UP000076925">
    <property type="component" value="Unassembled WGS sequence"/>
</dbReference>
<dbReference type="OrthoDB" id="489648at2"/>
<keyword evidence="2" id="KW-1185">Reference proteome</keyword>
<evidence type="ECO:0000313" key="2">
    <source>
        <dbReference type="Proteomes" id="UP000076925"/>
    </source>
</evidence>
<reference evidence="1 2" key="1">
    <citation type="journal article" date="2013" name="Genome Biol. Evol.">
        <title>Genomes of Stigonematalean cyanobacteria (subsection V) and the evolution of oxygenic photosynthesis from prokaryotes to plastids.</title>
        <authorList>
            <person name="Dagan T."/>
            <person name="Roettger M."/>
            <person name="Stucken K."/>
            <person name="Landan G."/>
            <person name="Koch R."/>
            <person name="Major P."/>
            <person name="Gould S.B."/>
            <person name="Goremykin V.V."/>
            <person name="Rippka R."/>
            <person name="Tandeau de Marsac N."/>
            <person name="Gugger M."/>
            <person name="Lockhart P.J."/>
            <person name="Allen J.F."/>
            <person name="Brune I."/>
            <person name="Maus I."/>
            <person name="Puhler A."/>
            <person name="Martin W.F."/>
        </authorList>
    </citation>
    <scope>NUCLEOTIDE SEQUENCE [LARGE SCALE GENOMIC DNA]</scope>
    <source>
        <strain evidence="1 2">PCC 7110</strain>
    </source>
</reference>
<name>A0A139XF50_9CYAN</name>
<comment type="caution">
    <text evidence="1">The sequence shown here is derived from an EMBL/GenBank/DDBJ whole genome shotgun (WGS) entry which is preliminary data.</text>
</comment>
<evidence type="ECO:0008006" key="3">
    <source>
        <dbReference type="Google" id="ProtNLM"/>
    </source>
</evidence>
<sequence>MSWSLEKILSEIEQLTPEEQLTVMGQLVEHVKKHINQIQPKRKWSDLKGMAPYPLLGEDAQEWVSRTRQEGDEHRERLLRGEE</sequence>
<protein>
    <recommendedName>
        <fullName evidence="3">DUF2281 domain-containing protein</fullName>
    </recommendedName>
</protein>
<evidence type="ECO:0000313" key="1">
    <source>
        <dbReference type="EMBL" id="KYC43325.1"/>
    </source>
</evidence>